<evidence type="ECO:0000256" key="1">
    <source>
        <dbReference type="SAM" id="MobiDB-lite"/>
    </source>
</evidence>
<dbReference type="Gene3D" id="1.10.579.10">
    <property type="entry name" value="DNA Cyclobutane Dipyrimidine Photolyase, subunit A, domain 3"/>
    <property type="match status" value="1"/>
</dbReference>
<sequence>MSTPHRHFGDQLGPHFTTPRDGAPGRAVTAWFRRNFVDGCDRVMPPDVLGMSRYADGGRMTTTSYTTGGAHIDRTSDLRGPCAYRPTERTAPRACPCTSGYWACPHRHRERFAHHPRTARAVHNLDRLSGPDEAPRHERSRGDAPP</sequence>
<keyword evidence="3" id="KW-1185">Reference proteome</keyword>
<protein>
    <submittedName>
        <fullName evidence="2">Uncharacterized protein</fullName>
    </submittedName>
</protein>
<feature type="compositionally biased region" description="Basic and acidic residues" evidence="1">
    <location>
        <begin position="123"/>
        <end position="146"/>
    </location>
</feature>
<dbReference type="EMBL" id="BJMM01000009">
    <property type="protein sequence ID" value="GEB49824.1"/>
    <property type="molecule type" value="Genomic_DNA"/>
</dbReference>
<accession>A0A4Y3QWR8</accession>
<evidence type="ECO:0000313" key="3">
    <source>
        <dbReference type="Proteomes" id="UP000319210"/>
    </source>
</evidence>
<organism evidence="2 3">
    <name type="scientific">Streptomyces cacaoi</name>
    <dbReference type="NCBI Taxonomy" id="1898"/>
    <lineage>
        <taxon>Bacteria</taxon>
        <taxon>Bacillati</taxon>
        <taxon>Actinomycetota</taxon>
        <taxon>Actinomycetes</taxon>
        <taxon>Kitasatosporales</taxon>
        <taxon>Streptomycetaceae</taxon>
        <taxon>Streptomyces</taxon>
    </lineage>
</organism>
<comment type="caution">
    <text evidence="2">The sequence shown here is derived from an EMBL/GenBank/DDBJ whole genome shotgun (WGS) entry which is preliminary data.</text>
</comment>
<dbReference type="InterPro" id="IPR052551">
    <property type="entry name" value="UV-DNA_repair_photolyase"/>
</dbReference>
<dbReference type="AlphaFoldDB" id="A0A4Y3QWR8"/>
<gene>
    <name evidence="2" type="ORF">SCA03_23750</name>
</gene>
<reference evidence="2 3" key="1">
    <citation type="submission" date="2019-06" db="EMBL/GenBank/DDBJ databases">
        <title>Whole genome shotgun sequence of Streptomyces cacaoi subsp. cacaoi NBRC 12748.</title>
        <authorList>
            <person name="Hosoyama A."/>
            <person name="Uohara A."/>
            <person name="Ohji S."/>
            <person name="Ichikawa N."/>
        </authorList>
    </citation>
    <scope>NUCLEOTIDE SEQUENCE [LARGE SCALE GENOMIC DNA]</scope>
    <source>
        <strain evidence="2 3">NBRC 12748</strain>
    </source>
</reference>
<proteinExistence type="predicted"/>
<dbReference type="InterPro" id="IPR036134">
    <property type="entry name" value="Crypto/Photolyase_FAD-like_sf"/>
</dbReference>
<name>A0A4Y3QWR8_STRCI</name>
<feature type="region of interest" description="Disordered" evidence="1">
    <location>
        <begin position="1"/>
        <end position="21"/>
    </location>
</feature>
<evidence type="ECO:0000313" key="2">
    <source>
        <dbReference type="EMBL" id="GEB49824.1"/>
    </source>
</evidence>
<dbReference type="Proteomes" id="UP000319210">
    <property type="component" value="Unassembled WGS sequence"/>
</dbReference>
<dbReference type="SUPFAM" id="SSF48173">
    <property type="entry name" value="Cryptochrome/photolyase FAD-binding domain"/>
    <property type="match status" value="1"/>
</dbReference>
<feature type="region of interest" description="Disordered" evidence="1">
    <location>
        <begin position="116"/>
        <end position="146"/>
    </location>
</feature>
<dbReference type="PANTHER" id="PTHR38657:SF1">
    <property type="entry name" value="SLR1343 PROTEIN"/>
    <property type="match status" value="1"/>
</dbReference>
<dbReference type="Gene3D" id="1.10.10.1710">
    <property type="entry name" value="Deoxyribodipyrimidine photolyase-related"/>
    <property type="match status" value="1"/>
</dbReference>
<dbReference type="PANTHER" id="PTHR38657">
    <property type="entry name" value="SLR1343 PROTEIN"/>
    <property type="match status" value="1"/>
</dbReference>